<feature type="domain" description="AMP-binding enzyme C-terminal" evidence="9">
    <location>
        <begin position="544"/>
        <end position="622"/>
    </location>
</feature>
<dbReference type="KEGG" id="tuz:TUZN_1743"/>
<dbReference type="Pfam" id="PF00501">
    <property type="entry name" value="AMP-binding"/>
    <property type="match status" value="1"/>
</dbReference>
<dbReference type="Gene3D" id="3.40.50.12780">
    <property type="entry name" value="N-terminal domain of ligase-like"/>
    <property type="match status" value="1"/>
</dbReference>
<dbReference type="GO" id="GO:0005524">
    <property type="term" value="F:ATP binding"/>
    <property type="evidence" value="ECO:0007669"/>
    <property type="project" value="UniProtKB-KW"/>
</dbReference>
<dbReference type="Gene3D" id="3.30.300.30">
    <property type="match status" value="1"/>
</dbReference>
<dbReference type="OrthoDB" id="371752at2157"/>
<evidence type="ECO:0000313" key="11">
    <source>
        <dbReference type="EMBL" id="AEA13204.1"/>
    </source>
</evidence>
<dbReference type="Pfam" id="PF16177">
    <property type="entry name" value="ACAS_N"/>
    <property type="match status" value="1"/>
</dbReference>
<dbReference type="NCBIfam" id="TIGR02188">
    <property type="entry name" value="Ac_CoA_lig_AcsA"/>
    <property type="match status" value="1"/>
</dbReference>
<evidence type="ECO:0000256" key="7">
    <source>
        <dbReference type="NCBIfam" id="TIGR02188"/>
    </source>
</evidence>
<dbReference type="Pfam" id="PF13193">
    <property type="entry name" value="AMP-binding_C"/>
    <property type="match status" value="1"/>
</dbReference>
<evidence type="ECO:0000256" key="5">
    <source>
        <dbReference type="ARBA" id="ARBA00051214"/>
    </source>
</evidence>
<dbReference type="InterPro" id="IPR025110">
    <property type="entry name" value="AMP-bd_C"/>
</dbReference>
<sequence>MSLEEKNLPFDEYIYNDKWRSRTIDIKTYWEYHKKSVENLEEFWASIARELEWFRPWEKVLDASNPPFYKWFVGGELNLSYLAIDRHVKTWRKNKLALIWEGEPVDQTGYPTDRRKFTYYDLWREVNRVAYMLRNNFGIKKGDRITLYLPMIPELPIAMYAAWRIGAITNVVFSGFSADALADRINDSQSRLVITADGFWRRGKVVRLKDIVDKALEKAPSVENVIVYKRLGLNDVPMTEGRDWFWDKAMAGVPHNAYVEPERIESTHPSYMLYTSGTTGKPKGIVHDTGGWAVHVYATMKWVFDLRDDDIYWCTADIGWVTGHSYIVLGPMLMGATQVMYEGAPDFPQPDRWWSIIERYGVTVLYTSPTAIRTFMRFGEEWPRKHDLSTLRIIHSVGEPINPEAWRWAYTNLGYQNVAFGSTWWMTETGGIVISHAPGLYLVPMKAGTNGPPLPGFEADVVDDNGKPVPPGVKGYLVLKRPWPGMLQTIWGDPERYIKTYWSRFPGMFYAGDYAIKDKDGYIWVLGRADEVIKVAGHRLGTYELESALISHPAVAEAAVIGIPDPIKGEVPIAFVVLKQGVAGTDELRKELRQHIRNTVGPIAEPAQIYFVTKLPKTRSGKIMRRLLRAVATGAPLGDVTTLEDETSVEEAKRAYEELKKEVS</sequence>
<feature type="domain" description="Acetyl-coenzyme A synthetase N-terminal" evidence="10">
    <location>
        <begin position="29"/>
        <end position="82"/>
    </location>
</feature>
<reference key="2">
    <citation type="submission" date="2011-03" db="EMBL/GenBank/DDBJ databases">
        <title>Complete genome sequence of the thermoacidophilic crenarchaeon Thermoproteus uzoniensis 768-20.</title>
        <authorList>
            <person name="Mardanov A.V."/>
            <person name="Gumerov V.M."/>
            <person name="Beletsky A.V."/>
            <person name="Prokofeva M.I."/>
            <person name="Bonch-Osmolovskaya E.A."/>
            <person name="Ravin N.V."/>
            <person name="Skryabin K.G."/>
        </authorList>
    </citation>
    <scope>NUCLEOTIDE SEQUENCE</scope>
    <source>
        <strain>768-20</strain>
    </source>
</reference>
<dbReference type="InterPro" id="IPR032387">
    <property type="entry name" value="ACAS_N"/>
</dbReference>
<evidence type="ECO:0000259" key="9">
    <source>
        <dbReference type="Pfam" id="PF13193"/>
    </source>
</evidence>
<evidence type="ECO:0000259" key="10">
    <source>
        <dbReference type="Pfam" id="PF16177"/>
    </source>
</evidence>
<keyword evidence="12" id="KW-1185">Reference proteome</keyword>
<gene>
    <name evidence="11" type="ordered locus">TUZN_1743</name>
</gene>
<dbReference type="GO" id="GO:0043427">
    <property type="term" value="P:carbon fixation by 3-hydroxypropionate cycle"/>
    <property type="evidence" value="ECO:0007669"/>
    <property type="project" value="UniProtKB-ARBA"/>
</dbReference>
<dbReference type="InterPro" id="IPR011904">
    <property type="entry name" value="Ac_CoA_lig"/>
</dbReference>
<dbReference type="HOGENOM" id="CLU_000022_3_6_2"/>
<dbReference type="CDD" id="cd05966">
    <property type="entry name" value="ACS"/>
    <property type="match status" value="1"/>
</dbReference>
<dbReference type="NCBIfam" id="NF001208">
    <property type="entry name" value="PRK00174.1"/>
    <property type="match status" value="1"/>
</dbReference>
<keyword evidence="2" id="KW-0436">Ligase</keyword>
<dbReference type="InterPro" id="IPR000873">
    <property type="entry name" value="AMP-dep_synth/lig_dom"/>
</dbReference>
<organism evidence="11 12">
    <name type="scientific">Thermoproteus uzoniensis (strain 768-20)</name>
    <dbReference type="NCBI Taxonomy" id="999630"/>
    <lineage>
        <taxon>Archaea</taxon>
        <taxon>Thermoproteota</taxon>
        <taxon>Thermoprotei</taxon>
        <taxon>Thermoproteales</taxon>
        <taxon>Thermoproteaceae</taxon>
        <taxon>Thermoproteus</taxon>
    </lineage>
</organism>
<evidence type="ECO:0000256" key="1">
    <source>
        <dbReference type="ARBA" id="ARBA00006432"/>
    </source>
</evidence>
<evidence type="ECO:0000256" key="3">
    <source>
        <dbReference type="ARBA" id="ARBA00022741"/>
    </source>
</evidence>
<evidence type="ECO:0000313" key="12">
    <source>
        <dbReference type="Proteomes" id="UP000008138"/>
    </source>
</evidence>
<dbReference type="eggNOG" id="arCOG01529">
    <property type="taxonomic scope" value="Archaea"/>
</dbReference>
<dbReference type="GeneID" id="10361257"/>
<name>F2L3G5_THEU7</name>
<dbReference type="PROSITE" id="PS00455">
    <property type="entry name" value="AMP_BINDING"/>
    <property type="match status" value="1"/>
</dbReference>
<dbReference type="AlphaFoldDB" id="F2L3G5"/>
<dbReference type="RefSeq" id="WP_013680539.1">
    <property type="nucleotide sequence ID" value="NC_015315.1"/>
</dbReference>
<dbReference type="STRING" id="999630.TUZN_1743"/>
<keyword evidence="3" id="KW-0547">Nucleotide-binding</keyword>
<dbReference type="SUPFAM" id="SSF56801">
    <property type="entry name" value="Acetyl-CoA synthetase-like"/>
    <property type="match status" value="1"/>
</dbReference>
<dbReference type="PANTHER" id="PTHR24095">
    <property type="entry name" value="ACETYL-COENZYME A SYNTHETASE"/>
    <property type="match status" value="1"/>
</dbReference>
<dbReference type="EMBL" id="CP002590">
    <property type="protein sequence ID" value="AEA13204.1"/>
    <property type="molecule type" value="Genomic_DNA"/>
</dbReference>
<evidence type="ECO:0000256" key="4">
    <source>
        <dbReference type="ARBA" id="ARBA00022840"/>
    </source>
</evidence>
<dbReference type="EC" id="6.2.1.1" evidence="7"/>
<protein>
    <recommendedName>
        <fullName evidence="7">Acetate--CoA ligase</fullName>
        <ecNumber evidence="7">6.2.1.1</ecNumber>
    </recommendedName>
</protein>
<keyword evidence="4" id="KW-0067">ATP-binding</keyword>
<dbReference type="InterPro" id="IPR020845">
    <property type="entry name" value="AMP-binding_CS"/>
</dbReference>
<evidence type="ECO:0000259" key="8">
    <source>
        <dbReference type="Pfam" id="PF00501"/>
    </source>
</evidence>
<dbReference type="InterPro" id="IPR042099">
    <property type="entry name" value="ANL_N_sf"/>
</dbReference>
<dbReference type="GO" id="GO:0043955">
    <property type="term" value="F:3-hydroxypropionyl-CoA synthetase activity"/>
    <property type="evidence" value="ECO:0007669"/>
    <property type="project" value="UniProtKB-EC"/>
</dbReference>
<evidence type="ECO:0000256" key="6">
    <source>
        <dbReference type="ARBA" id="ARBA00059013"/>
    </source>
</evidence>
<reference evidence="11 12" key="1">
    <citation type="journal article" date="2011" name="J. Bacteriol.">
        <title>Complete genome sequence of the thermoacidophilic crenarchaeon Thermoproteus uzoniensis 768-20.</title>
        <authorList>
            <person name="Mardanov A.V."/>
            <person name="Gumerov V.M."/>
            <person name="Beletsky A.V."/>
            <person name="Prokofeva M.I."/>
            <person name="Bonch-Osmolovskaya E.A."/>
            <person name="Ravin N.V."/>
            <person name="Skryabin K.G."/>
        </authorList>
    </citation>
    <scope>NUCLEOTIDE SEQUENCE [LARGE SCALE GENOMIC DNA]</scope>
    <source>
        <strain evidence="11 12">768-20</strain>
    </source>
</reference>
<dbReference type="Proteomes" id="UP000008138">
    <property type="component" value="Chromosome"/>
</dbReference>
<evidence type="ECO:0000256" key="2">
    <source>
        <dbReference type="ARBA" id="ARBA00022598"/>
    </source>
</evidence>
<dbReference type="GO" id="GO:0016208">
    <property type="term" value="F:AMP binding"/>
    <property type="evidence" value="ECO:0007669"/>
    <property type="project" value="InterPro"/>
</dbReference>
<comment type="catalytic activity">
    <reaction evidence="5">
        <text>3-hydroxypropanoate + ATP + CoA = 3-hydroxypropanoyl-CoA + AMP + diphosphate</text>
        <dbReference type="Rhea" id="RHEA:26534"/>
        <dbReference type="ChEBI" id="CHEBI:16510"/>
        <dbReference type="ChEBI" id="CHEBI:30616"/>
        <dbReference type="ChEBI" id="CHEBI:33019"/>
        <dbReference type="ChEBI" id="CHEBI:57287"/>
        <dbReference type="ChEBI" id="CHEBI:58528"/>
        <dbReference type="ChEBI" id="CHEBI:456215"/>
        <dbReference type="EC" id="6.2.1.36"/>
    </reaction>
</comment>
<dbReference type="GO" id="GO:0019427">
    <property type="term" value="P:acetyl-CoA biosynthetic process from acetate"/>
    <property type="evidence" value="ECO:0007669"/>
    <property type="project" value="UniProtKB-UniRule"/>
</dbReference>
<comment type="function">
    <text evidence="6">Plays a role in the autotrophic CO(2) fixation pathway. Activates 3-hydroxypropionate to its CoA ester. Can also activate propionate, and to a lesser extent acrylate, acetate and butyrate.</text>
</comment>
<dbReference type="PANTHER" id="PTHR24095:SF232">
    <property type="entry name" value="ACETYL-COENZYME A SYNTHETASE"/>
    <property type="match status" value="1"/>
</dbReference>
<proteinExistence type="inferred from homology"/>
<dbReference type="InterPro" id="IPR045851">
    <property type="entry name" value="AMP-bd_C_sf"/>
</dbReference>
<comment type="similarity">
    <text evidence="1">Belongs to the ATP-dependent AMP-binding enzyme family.</text>
</comment>
<feature type="domain" description="AMP-dependent synthetase/ligase" evidence="8">
    <location>
        <begin position="87"/>
        <end position="483"/>
    </location>
</feature>
<accession>F2L3G5</accession>
<dbReference type="GO" id="GO:0003987">
    <property type="term" value="F:acetate-CoA ligase activity"/>
    <property type="evidence" value="ECO:0007669"/>
    <property type="project" value="UniProtKB-UniRule"/>
</dbReference>
<dbReference type="FunFam" id="3.40.50.12780:FF:000001">
    <property type="entry name" value="Acetyl-coenzyme A synthetase"/>
    <property type="match status" value="1"/>
</dbReference>